<reference evidence="2" key="1">
    <citation type="submission" date="2016-11" db="UniProtKB">
        <authorList>
            <consortium name="WormBaseParasite"/>
        </authorList>
    </citation>
    <scope>IDENTIFICATION</scope>
</reference>
<evidence type="ECO:0000313" key="2">
    <source>
        <dbReference type="WBParaSite" id="BXY_1758700.1"/>
    </source>
</evidence>
<sequence>MALISKIVSILPGPGPEILKKRPVCHPCSAKMRLNPEVAVKFVEFYVKNSKLFQEQDEQEDFGIYARKGYREDRIEQLNFQRAKFIFGISRFYRGRLRKSLESLRIEIYTHHEFPDYVVCSHGSSRIFCVLLAQFVDFYLHVRFIPGYVHVCEESLVRVCVIRSNATCIRGYQSDSFGASDALSILCQCTTLATNPAVLKHLCSPLSTNTCKLRYTKNASMITGDFYTPKLSANIIKAHVRADKVNFFRRLPHSISLRKSVQQLDLMLVSRSARAYCIRDDIEAILRDYYPCLREISFKLYWVSNSKPYIRDFCGEVLKLYNAGLYVKLGVLWSRRKERHDLDFLIKAGSNFMPDVTPDDVAEEEGALVFRYKMDGLDIHLAADPKVPEIGSVFYKNVERMDCGCMNI</sequence>
<organism evidence="1 2">
    <name type="scientific">Bursaphelenchus xylophilus</name>
    <name type="common">Pinewood nematode worm</name>
    <name type="synonym">Aphelenchoides xylophilus</name>
    <dbReference type="NCBI Taxonomy" id="6326"/>
    <lineage>
        <taxon>Eukaryota</taxon>
        <taxon>Metazoa</taxon>
        <taxon>Ecdysozoa</taxon>
        <taxon>Nematoda</taxon>
        <taxon>Chromadorea</taxon>
        <taxon>Rhabditida</taxon>
        <taxon>Tylenchina</taxon>
        <taxon>Tylenchomorpha</taxon>
        <taxon>Aphelenchoidea</taxon>
        <taxon>Aphelenchoididae</taxon>
        <taxon>Bursaphelenchus</taxon>
    </lineage>
</organism>
<evidence type="ECO:0000313" key="1">
    <source>
        <dbReference type="Proteomes" id="UP000095284"/>
    </source>
</evidence>
<accession>A0A1I7SX04</accession>
<protein>
    <submittedName>
        <fullName evidence="2">DNA_pol_B_thumb domain-containing protein</fullName>
    </submittedName>
</protein>
<dbReference type="AlphaFoldDB" id="A0A1I7SX04"/>
<dbReference type="WBParaSite" id="BXY_1758700.1">
    <property type="protein sequence ID" value="BXY_1758700.1"/>
    <property type="gene ID" value="BXY_1758700"/>
</dbReference>
<name>A0A1I7SX04_BURXY</name>
<dbReference type="Proteomes" id="UP000095284">
    <property type="component" value="Unplaced"/>
</dbReference>
<proteinExistence type="predicted"/>